<proteinExistence type="predicted"/>
<dbReference type="EMBL" id="FOMB01000001">
    <property type="protein sequence ID" value="SFB94108.1"/>
    <property type="molecule type" value="Genomic_DNA"/>
</dbReference>
<organism evidence="2 3">
    <name type="scientific">Devosia psychrophila</name>
    <dbReference type="NCBI Taxonomy" id="728005"/>
    <lineage>
        <taxon>Bacteria</taxon>
        <taxon>Pseudomonadati</taxon>
        <taxon>Pseudomonadota</taxon>
        <taxon>Alphaproteobacteria</taxon>
        <taxon>Hyphomicrobiales</taxon>
        <taxon>Devosiaceae</taxon>
        <taxon>Devosia</taxon>
    </lineage>
</organism>
<evidence type="ECO:0000313" key="2">
    <source>
        <dbReference type="EMBL" id="SFB94108.1"/>
    </source>
</evidence>
<keyword evidence="1" id="KW-0732">Signal</keyword>
<gene>
    <name evidence="2" type="ORF">SAMN04488059_101129</name>
</gene>
<protein>
    <submittedName>
        <fullName evidence="2">Uncharacterized protein</fullName>
    </submittedName>
</protein>
<evidence type="ECO:0000256" key="1">
    <source>
        <dbReference type="SAM" id="SignalP"/>
    </source>
</evidence>
<dbReference type="AlphaFoldDB" id="A0A1I1F8T2"/>
<dbReference type="Proteomes" id="UP000182258">
    <property type="component" value="Unassembled WGS sequence"/>
</dbReference>
<name>A0A1I1F8T2_9HYPH</name>
<sequence length="160" mass="17013">MRVFAGMVALAMIASPALAQDWGTDFNMGTFAAGGGSPANGYLNLECAGEGSGFDFAGQPFIALTVIDGEQLDKKSLPDEITFWVDDEQSYLLPMSIEEGSTTRLVYDYSADTVEQARGLVEAMRQGSIVTAKADENVIASLDLEGSNDTLELVEDCIAP</sequence>
<feature type="signal peptide" evidence="1">
    <location>
        <begin position="1"/>
        <end position="19"/>
    </location>
</feature>
<accession>A0A1I1F8T2</accession>
<feature type="chain" id="PRO_5010285846" evidence="1">
    <location>
        <begin position="20"/>
        <end position="160"/>
    </location>
</feature>
<dbReference type="STRING" id="728005.SAMN04488059_101129"/>
<reference evidence="2 3" key="1">
    <citation type="submission" date="2016-10" db="EMBL/GenBank/DDBJ databases">
        <authorList>
            <person name="de Groot N.N."/>
        </authorList>
    </citation>
    <scope>NUCLEOTIDE SEQUENCE [LARGE SCALE GENOMIC DNA]</scope>
    <source>
        <strain evidence="2 3">CGMCC 1.10210</strain>
    </source>
</reference>
<evidence type="ECO:0000313" key="3">
    <source>
        <dbReference type="Proteomes" id="UP000182258"/>
    </source>
</evidence>